<accession>A0A1A9A3I7</accession>
<evidence type="ECO:0000313" key="3">
    <source>
        <dbReference type="Proteomes" id="UP000199385"/>
    </source>
</evidence>
<feature type="region of interest" description="Disordered" evidence="1">
    <location>
        <begin position="1"/>
        <end position="39"/>
    </location>
</feature>
<evidence type="ECO:0000313" key="2">
    <source>
        <dbReference type="EMBL" id="SBT50691.1"/>
    </source>
</evidence>
<proteinExistence type="predicted"/>
<dbReference type="PATRIC" id="fig|261654.4.peg.4924"/>
<gene>
    <name evidence="2" type="ORF">GA0070611_4857</name>
</gene>
<evidence type="ECO:0000256" key="1">
    <source>
        <dbReference type="SAM" id="MobiDB-lite"/>
    </source>
</evidence>
<name>A0A1A9A3I7_9ACTN</name>
<sequence>MRALLEGEGMLDEAEDIGKARNMGPTASTGPGPANAGMY</sequence>
<organism evidence="2 3">
    <name type="scientific">Micromonospora auratinigra</name>
    <dbReference type="NCBI Taxonomy" id="261654"/>
    <lineage>
        <taxon>Bacteria</taxon>
        <taxon>Bacillati</taxon>
        <taxon>Actinomycetota</taxon>
        <taxon>Actinomycetes</taxon>
        <taxon>Micromonosporales</taxon>
        <taxon>Micromonosporaceae</taxon>
        <taxon>Micromonospora</taxon>
    </lineage>
</organism>
<keyword evidence="3" id="KW-1185">Reference proteome</keyword>
<dbReference type="EMBL" id="LT594323">
    <property type="protein sequence ID" value="SBT50691.1"/>
    <property type="molecule type" value="Genomic_DNA"/>
</dbReference>
<dbReference type="AlphaFoldDB" id="A0A1A9A3I7"/>
<reference evidence="3" key="1">
    <citation type="submission" date="2016-06" db="EMBL/GenBank/DDBJ databases">
        <authorList>
            <person name="Varghese N."/>
            <person name="Submissions Spin"/>
        </authorList>
    </citation>
    <scope>NUCLEOTIDE SEQUENCE [LARGE SCALE GENOMIC DNA]</scope>
    <source>
        <strain evidence="3">DSM 44815</strain>
    </source>
</reference>
<dbReference type="Proteomes" id="UP000199385">
    <property type="component" value="Chromosome I"/>
</dbReference>
<protein>
    <submittedName>
        <fullName evidence="2">Uncharacterized protein</fullName>
    </submittedName>
</protein>